<accession>A0A6A8DUM1</accession>
<evidence type="ECO:0000313" key="1">
    <source>
        <dbReference type="EMBL" id="MRH44902.1"/>
    </source>
</evidence>
<dbReference type="RefSeq" id="WP_153738499.1">
    <property type="nucleotide sequence ID" value="NZ_WJNG01000020.1"/>
</dbReference>
<protein>
    <submittedName>
        <fullName evidence="1">NETI motif-containing protein</fullName>
    </submittedName>
</protein>
<proteinExistence type="predicted"/>
<dbReference type="OrthoDB" id="2354098at2"/>
<dbReference type="AlphaFoldDB" id="A0A6A8DUM1"/>
<sequence length="71" mass="8214">MSKNSNKKNNSKKRFELQQGETIDQCLARIEQEGYTPIRRTEVPVFQEINKDGVITYDPVSKKVVFETVPL</sequence>
<comment type="caution">
    <text evidence="1">The sequence shown here is derived from an EMBL/GenBank/DDBJ whole genome shotgun (WGS) entry which is preliminary data.</text>
</comment>
<dbReference type="Proteomes" id="UP000799092">
    <property type="component" value="Unassembled WGS sequence"/>
</dbReference>
<evidence type="ECO:0000313" key="2">
    <source>
        <dbReference type="Proteomes" id="UP000799092"/>
    </source>
</evidence>
<keyword evidence="2" id="KW-1185">Reference proteome</keyword>
<dbReference type="Pfam" id="PF14044">
    <property type="entry name" value="NETI"/>
    <property type="match status" value="1"/>
</dbReference>
<organism evidence="1 2">
    <name type="scientific">Aquibacillus halophilus</name>
    <dbReference type="NCBI Taxonomy" id="930132"/>
    <lineage>
        <taxon>Bacteria</taxon>
        <taxon>Bacillati</taxon>
        <taxon>Bacillota</taxon>
        <taxon>Bacilli</taxon>
        <taxon>Bacillales</taxon>
        <taxon>Bacillaceae</taxon>
        <taxon>Aquibacillus</taxon>
    </lineage>
</organism>
<gene>
    <name evidence="1" type="ORF">GH741_19860</name>
</gene>
<reference evidence="1" key="1">
    <citation type="submission" date="2019-11" db="EMBL/GenBank/DDBJ databases">
        <authorList>
            <person name="Li J."/>
        </authorList>
    </citation>
    <scope>NUCLEOTIDE SEQUENCE</scope>
    <source>
        <strain evidence="1">B6B</strain>
    </source>
</reference>
<dbReference type="InterPro" id="IPR025930">
    <property type="entry name" value="NETI"/>
</dbReference>
<dbReference type="EMBL" id="WJNG01000020">
    <property type="protein sequence ID" value="MRH44902.1"/>
    <property type="molecule type" value="Genomic_DNA"/>
</dbReference>
<name>A0A6A8DUM1_9BACI</name>